<comment type="caution">
    <text evidence="2">The sequence shown here is derived from an EMBL/GenBank/DDBJ whole genome shotgun (WGS) entry which is preliminary data.</text>
</comment>
<feature type="region of interest" description="Disordered" evidence="1">
    <location>
        <begin position="115"/>
        <end position="147"/>
    </location>
</feature>
<dbReference type="AlphaFoldDB" id="A0A9P6ERM4"/>
<keyword evidence="3" id="KW-1185">Reference proteome</keyword>
<accession>A0A9P6ERM4</accession>
<evidence type="ECO:0000256" key="1">
    <source>
        <dbReference type="SAM" id="MobiDB-lite"/>
    </source>
</evidence>
<proteinExistence type="predicted"/>
<dbReference type="Proteomes" id="UP000807306">
    <property type="component" value="Unassembled WGS sequence"/>
</dbReference>
<feature type="region of interest" description="Disordered" evidence="1">
    <location>
        <begin position="63"/>
        <end position="95"/>
    </location>
</feature>
<dbReference type="EMBL" id="MU157827">
    <property type="protein sequence ID" value="KAF9533991.1"/>
    <property type="molecule type" value="Genomic_DNA"/>
</dbReference>
<feature type="compositionally biased region" description="Low complexity" evidence="1">
    <location>
        <begin position="69"/>
        <end position="78"/>
    </location>
</feature>
<reference evidence="2" key="1">
    <citation type="submission" date="2020-11" db="EMBL/GenBank/DDBJ databases">
        <authorList>
            <consortium name="DOE Joint Genome Institute"/>
            <person name="Ahrendt S."/>
            <person name="Riley R."/>
            <person name="Andreopoulos W."/>
            <person name="Labutti K."/>
            <person name="Pangilinan J."/>
            <person name="Ruiz-Duenas F.J."/>
            <person name="Barrasa J.M."/>
            <person name="Sanchez-Garcia M."/>
            <person name="Camarero S."/>
            <person name="Miyauchi S."/>
            <person name="Serrano A."/>
            <person name="Linde D."/>
            <person name="Babiker R."/>
            <person name="Drula E."/>
            <person name="Ayuso-Fernandez I."/>
            <person name="Pacheco R."/>
            <person name="Padilla G."/>
            <person name="Ferreira P."/>
            <person name="Barriuso J."/>
            <person name="Kellner H."/>
            <person name="Castanera R."/>
            <person name="Alfaro M."/>
            <person name="Ramirez L."/>
            <person name="Pisabarro A.G."/>
            <person name="Kuo A."/>
            <person name="Tritt A."/>
            <person name="Lipzen A."/>
            <person name="He G."/>
            <person name="Yan M."/>
            <person name="Ng V."/>
            <person name="Cullen D."/>
            <person name="Martin F."/>
            <person name="Rosso M.-N."/>
            <person name="Henrissat B."/>
            <person name="Hibbett D."/>
            <person name="Martinez A.T."/>
            <person name="Grigoriev I.V."/>
        </authorList>
    </citation>
    <scope>NUCLEOTIDE SEQUENCE</scope>
    <source>
        <strain evidence="2">CBS 506.95</strain>
    </source>
</reference>
<evidence type="ECO:0000313" key="2">
    <source>
        <dbReference type="EMBL" id="KAF9533991.1"/>
    </source>
</evidence>
<organism evidence="2 3">
    <name type="scientific">Crepidotus variabilis</name>
    <dbReference type="NCBI Taxonomy" id="179855"/>
    <lineage>
        <taxon>Eukaryota</taxon>
        <taxon>Fungi</taxon>
        <taxon>Dikarya</taxon>
        <taxon>Basidiomycota</taxon>
        <taxon>Agaricomycotina</taxon>
        <taxon>Agaricomycetes</taxon>
        <taxon>Agaricomycetidae</taxon>
        <taxon>Agaricales</taxon>
        <taxon>Agaricineae</taxon>
        <taxon>Crepidotaceae</taxon>
        <taxon>Crepidotus</taxon>
    </lineage>
</organism>
<sequence>MRCIRRLFNAAPANSVPYRTHFAMRSAYCRVNNTKAVQKHTHYKGMFTTFKLKLKAVFLPSRSLTPRHSSSPSQARSSVALALGPQNSPPPRDVASISTFKLSLDLEQQYSRPGRCSNVSSWGLHPEPQALPSITRPTPPGIHIQQSPPITLRLPLTELPHASTSHFSSVSSSRSLESAARHSSGRTSSAISDVNSVRLEAGDRKKKKPWPKRSSFTHRSDIDEPCGAEFLILNSRRRQRRSLAPHLQLVNTMSTYSGGHGAIVLGQTTTPVISGMIT</sequence>
<feature type="region of interest" description="Disordered" evidence="1">
    <location>
        <begin position="178"/>
        <end position="219"/>
    </location>
</feature>
<feature type="compositionally biased region" description="Polar residues" evidence="1">
    <location>
        <begin position="185"/>
        <end position="195"/>
    </location>
</feature>
<name>A0A9P6ERM4_9AGAR</name>
<gene>
    <name evidence="2" type="ORF">CPB83DRAFT_418884</name>
</gene>
<protein>
    <submittedName>
        <fullName evidence="2">Uncharacterized protein</fullName>
    </submittedName>
</protein>
<evidence type="ECO:0000313" key="3">
    <source>
        <dbReference type="Proteomes" id="UP000807306"/>
    </source>
</evidence>